<evidence type="ECO:0008006" key="10">
    <source>
        <dbReference type="Google" id="ProtNLM"/>
    </source>
</evidence>
<evidence type="ECO:0000256" key="5">
    <source>
        <dbReference type="ARBA" id="ARBA00023136"/>
    </source>
</evidence>
<dbReference type="RefSeq" id="WP_345148785.1">
    <property type="nucleotide sequence ID" value="NZ_BAABEO010000008.1"/>
</dbReference>
<name>A0ABP7C1S3_9MICC</name>
<comment type="caution">
    <text evidence="8">The sequence shown here is derived from an EMBL/GenBank/DDBJ whole genome shotgun (WGS) entry which is preliminary data.</text>
</comment>
<evidence type="ECO:0000256" key="7">
    <source>
        <dbReference type="SAM" id="Phobius"/>
    </source>
</evidence>
<comment type="subcellular location">
    <subcellularLocation>
        <location evidence="1">Cell membrane</location>
    </subcellularLocation>
</comment>
<evidence type="ECO:0000256" key="6">
    <source>
        <dbReference type="SAM" id="MobiDB-lite"/>
    </source>
</evidence>
<keyword evidence="3 7" id="KW-0812">Transmembrane</keyword>
<gene>
    <name evidence="8" type="ORF">GCM10023081_08950</name>
</gene>
<keyword evidence="4 7" id="KW-1133">Transmembrane helix</keyword>
<protein>
    <recommendedName>
        <fullName evidence="10">Flagellar protein</fullName>
    </recommendedName>
</protein>
<organism evidence="8 9">
    <name type="scientific">Arthrobacter ginkgonis</name>
    <dbReference type="NCBI Taxonomy" id="1630594"/>
    <lineage>
        <taxon>Bacteria</taxon>
        <taxon>Bacillati</taxon>
        <taxon>Actinomycetota</taxon>
        <taxon>Actinomycetes</taxon>
        <taxon>Micrococcales</taxon>
        <taxon>Micrococcaceae</taxon>
        <taxon>Arthrobacter</taxon>
    </lineage>
</organism>
<evidence type="ECO:0000313" key="8">
    <source>
        <dbReference type="EMBL" id="GAA3672830.1"/>
    </source>
</evidence>
<dbReference type="EMBL" id="BAABEO010000008">
    <property type="protein sequence ID" value="GAA3672830.1"/>
    <property type="molecule type" value="Genomic_DNA"/>
</dbReference>
<dbReference type="InterPro" id="IPR022781">
    <property type="entry name" value="Flagellar_biosynth_FliO"/>
</dbReference>
<evidence type="ECO:0000313" key="9">
    <source>
        <dbReference type="Proteomes" id="UP001500752"/>
    </source>
</evidence>
<evidence type="ECO:0000256" key="3">
    <source>
        <dbReference type="ARBA" id="ARBA00022692"/>
    </source>
</evidence>
<evidence type="ECO:0000256" key="4">
    <source>
        <dbReference type="ARBA" id="ARBA00022989"/>
    </source>
</evidence>
<keyword evidence="2" id="KW-1003">Cell membrane</keyword>
<feature type="region of interest" description="Disordered" evidence="6">
    <location>
        <begin position="78"/>
        <end position="101"/>
    </location>
</feature>
<reference evidence="9" key="1">
    <citation type="journal article" date="2019" name="Int. J. Syst. Evol. Microbiol.">
        <title>The Global Catalogue of Microorganisms (GCM) 10K type strain sequencing project: providing services to taxonomists for standard genome sequencing and annotation.</title>
        <authorList>
            <consortium name="The Broad Institute Genomics Platform"/>
            <consortium name="The Broad Institute Genome Sequencing Center for Infectious Disease"/>
            <person name="Wu L."/>
            <person name="Ma J."/>
        </authorList>
    </citation>
    <scope>NUCLEOTIDE SEQUENCE [LARGE SCALE GENOMIC DNA]</scope>
    <source>
        <strain evidence="9">JCM 30742</strain>
    </source>
</reference>
<keyword evidence="5 7" id="KW-0472">Membrane</keyword>
<keyword evidence="9" id="KW-1185">Reference proteome</keyword>
<proteinExistence type="predicted"/>
<dbReference type="Pfam" id="PF04347">
    <property type="entry name" value="FliO"/>
    <property type="match status" value="1"/>
</dbReference>
<sequence>MDSLFLVLRVAVSLAAVLGLLWYLQRRFAGRLGTHQRAGVSVLSRTPLGAKSQAVVLEAHGRRYLLGVTEHGVNVLDDDLPQAPEAASNAGPTAVPEEVRPPVALPWLPELQQKRGRRAL</sequence>
<feature type="transmembrane region" description="Helical" evidence="7">
    <location>
        <begin position="6"/>
        <end position="24"/>
    </location>
</feature>
<dbReference type="Proteomes" id="UP001500752">
    <property type="component" value="Unassembled WGS sequence"/>
</dbReference>
<evidence type="ECO:0000256" key="2">
    <source>
        <dbReference type="ARBA" id="ARBA00022475"/>
    </source>
</evidence>
<evidence type="ECO:0000256" key="1">
    <source>
        <dbReference type="ARBA" id="ARBA00004236"/>
    </source>
</evidence>
<accession>A0ABP7C1S3</accession>